<evidence type="ECO:0000313" key="4">
    <source>
        <dbReference type="EMBL" id="BCJ42768.1"/>
    </source>
</evidence>
<dbReference type="Gene3D" id="3.40.50.150">
    <property type="entry name" value="Vaccinia Virus protein VP39"/>
    <property type="match status" value="1"/>
</dbReference>
<dbReference type="NCBIfam" id="NF037959">
    <property type="entry name" value="MFS_SpdSyn"/>
    <property type="match status" value="1"/>
</dbReference>
<feature type="compositionally biased region" description="Gly residues" evidence="2">
    <location>
        <begin position="31"/>
        <end position="42"/>
    </location>
</feature>
<evidence type="ECO:0000256" key="1">
    <source>
        <dbReference type="ARBA" id="ARBA00023115"/>
    </source>
</evidence>
<dbReference type="PANTHER" id="PTHR43317:SF1">
    <property type="entry name" value="THERMOSPERMINE SYNTHASE ACAULIS5"/>
    <property type="match status" value="1"/>
</dbReference>
<evidence type="ECO:0000259" key="3">
    <source>
        <dbReference type="Pfam" id="PF05430"/>
    </source>
</evidence>
<keyword evidence="5" id="KW-1185">Reference proteome</keyword>
<dbReference type="EMBL" id="AP023356">
    <property type="protein sequence ID" value="BCJ42768.1"/>
    <property type="molecule type" value="Genomic_DNA"/>
</dbReference>
<protein>
    <recommendedName>
        <fullName evidence="3">MnmC-like methyltransferase domain-containing protein</fullName>
    </recommendedName>
</protein>
<dbReference type="PANTHER" id="PTHR43317">
    <property type="entry name" value="THERMOSPERMINE SYNTHASE ACAULIS5"/>
    <property type="match status" value="1"/>
</dbReference>
<reference evidence="4 5" key="1">
    <citation type="submission" date="2020-08" db="EMBL/GenBank/DDBJ databases">
        <title>Whole genome shotgun sequence of Actinoplanes ianthinogenes NBRC 13996.</title>
        <authorList>
            <person name="Komaki H."/>
            <person name="Tamura T."/>
        </authorList>
    </citation>
    <scope>NUCLEOTIDE SEQUENCE [LARGE SCALE GENOMIC DNA]</scope>
    <source>
        <strain evidence="4 5">NBRC 13996</strain>
    </source>
</reference>
<feature type="region of interest" description="Disordered" evidence="2">
    <location>
        <begin position="27"/>
        <end position="54"/>
    </location>
</feature>
<evidence type="ECO:0000256" key="2">
    <source>
        <dbReference type="SAM" id="MobiDB-lite"/>
    </source>
</evidence>
<proteinExistence type="predicted"/>
<feature type="domain" description="MnmC-like methyltransferase" evidence="3">
    <location>
        <begin position="206"/>
        <end position="270"/>
    </location>
</feature>
<evidence type="ECO:0000313" key="5">
    <source>
        <dbReference type="Proteomes" id="UP000676967"/>
    </source>
</evidence>
<keyword evidence="1" id="KW-0620">Polyamine biosynthesis</keyword>
<name>A0ABN6CFE1_9ACTN</name>
<dbReference type="Pfam" id="PF05430">
    <property type="entry name" value="Methyltransf_30"/>
    <property type="match status" value="1"/>
</dbReference>
<organism evidence="4 5">
    <name type="scientific">Actinoplanes ianthinogenes</name>
    <dbReference type="NCBI Taxonomy" id="122358"/>
    <lineage>
        <taxon>Bacteria</taxon>
        <taxon>Bacillati</taxon>
        <taxon>Actinomycetota</taxon>
        <taxon>Actinomycetes</taxon>
        <taxon>Micromonosporales</taxon>
        <taxon>Micromonosporaceae</taxon>
        <taxon>Actinoplanes</taxon>
    </lineage>
</organism>
<dbReference type="InterPro" id="IPR008471">
    <property type="entry name" value="MnmC-like_methylTransf"/>
</dbReference>
<dbReference type="InterPro" id="IPR029063">
    <property type="entry name" value="SAM-dependent_MTases_sf"/>
</dbReference>
<dbReference type="CDD" id="cd02440">
    <property type="entry name" value="AdoMet_MTases"/>
    <property type="match status" value="1"/>
</dbReference>
<sequence length="374" mass="39823">MQQRVGGQEIGGRVRRELDTGLDRGVELGVGVRGRSGGQHGGDTGRGRAAERGPPLQKLLENTHMPNVGSFPRRHRLPAAVLPSCSRDNGRMAQRKASRGRVETVASGVAELVPDPDRDTAFTLLLDGAPQSHVDLADPTHLQFEYVRRIAAAIDLAAAPGRPLRALHLGGGALTLPRYLAVTRPGSAQRVVEIDGPLVELVRRELPLPERANIRVRVGDAREAVTGMRDAGYDVIVLDVFAGARTPAHLASVEFIEQVARVLAPDGWLVANIADGPPLRHARAQVATIRAVLPQACLVADAAVLRGRRFGNLVVLAGRTPPPVAELTRRAAGDWFPGRVEIDLDRFAAGAAPVPDAVAVASPPPPDTLFGNRK</sequence>
<accession>A0ABN6CFE1</accession>
<dbReference type="Proteomes" id="UP000676967">
    <property type="component" value="Chromosome"/>
</dbReference>
<dbReference type="SUPFAM" id="SSF53335">
    <property type="entry name" value="S-adenosyl-L-methionine-dependent methyltransferases"/>
    <property type="match status" value="1"/>
</dbReference>
<gene>
    <name evidence="4" type="ORF">Aiant_34250</name>
</gene>